<evidence type="ECO:0000256" key="5">
    <source>
        <dbReference type="ARBA" id="ARBA00023136"/>
    </source>
</evidence>
<evidence type="ECO:0000259" key="8">
    <source>
        <dbReference type="Pfam" id="PF02687"/>
    </source>
</evidence>
<feature type="transmembrane region" description="Helical" evidence="7">
    <location>
        <begin position="361"/>
        <end position="386"/>
    </location>
</feature>
<feature type="transmembrane region" description="Helical" evidence="7">
    <location>
        <begin position="772"/>
        <end position="798"/>
    </location>
</feature>
<evidence type="ECO:0000256" key="3">
    <source>
        <dbReference type="ARBA" id="ARBA00022692"/>
    </source>
</evidence>
<dbReference type="Pfam" id="PF02687">
    <property type="entry name" value="FtsX"/>
    <property type="match status" value="2"/>
</dbReference>
<evidence type="ECO:0000256" key="2">
    <source>
        <dbReference type="ARBA" id="ARBA00022475"/>
    </source>
</evidence>
<organism evidence="10 11">
    <name type="scientific">Nocardioides flavus</name>
    <name type="common">ex Wang et al. 2016</name>
    <dbReference type="NCBI Taxonomy" id="2058780"/>
    <lineage>
        <taxon>Bacteria</taxon>
        <taxon>Bacillati</taxon>
        <taxon>Actinomycetota</taxon>
        <taxon>Actinomycetes</taxon>
        <taxon>Propionibacteriales</taxon>
        <taxon>Nocardioidaceae</taxon>
        <taxon>Nocardioides</taxon>
    </lineage>
</organism>
<dbReference type="InterPro" id="IPR050250">
    <property type="entry name" value="Macrolide_Exporter_MacB"/>
</dbReference>
<keyword evidence="4 7" id="KW-1133">Transmembrane helix</keyword>
<evidence type="ECO:0000313" key="11">
    <source>
        <dbReference type="Proteomes" id="UP000597341"/>
    </source>
</evidence>
<comment type="subcellular location">
    <subcellularLocation>
        <location evidence="1">Cell membrane</location>
        <topology evidence="1">Multi-pass membrane protein</topology>
    </subcellularLocation>
</comment>
<feature type="transmembrane region" description="Helical" evidence="7">
    <location>
        <begin position="415"/>
        <end position="436"/>
    </location>
</feature>
<dbReference type="PRINTS" id="PR00173">
    <property type="entry name" value="EDTRNSPORT"/>
</dbReference>
<accession>A0ABQ3HE89</accession>
<evidence type="ECO:0000256" key="1">
    <source>
        <dbReference type="ARBA" id="ARBA00004651"/>
    </source>
</evidence>
<evidence type="ECO:0000256" key="7">
    <source>
        <dbReference type="SAM" id="Phobius"/>
    </source>
</evidence>
<feature type="transmembrane region" description="Helical" evidence="7">
    <location>
        <begin position="818"/>
        <end position="836"/>
    </location>
</feature>
<feature type="domain" description="MacB-like periplasmic core" evidence="9">
    <location>
        <begin position="496"/>
        <end position="694"/>
    </location>
</feature>
<feature type="transmembrane region" description="Helical" evidence="7">
    <location>
        <begin position="724"/>
        <end position="749"/>
    </location>
</feature>
<feature type="transmembrane region" description="Helical" evidence="7">
    <location>
        <begin position="500"/>
        <end position="520"/>
    </location>
</feature>
<dbReference type="EMBL" id="BNAD01000001">
    <property type="protein sequence ID" value="GHE15688.1"/>
    <property type="molecule type" value="Genomic_DNA"/>
</dbReference>
<feature type="domain" description="ABC3 transporter permease C-terminal" evidence="8">
    <location>
        <begin position="275"/>
        <end position="396"/>
    </location>
</feature>
<dbReference type="InterPro" id="IPR003838">
    <property type="entry name" value="ABC3_permease_C"/>
</dbReference>
<dbReference type="Proteomes" id="UP000597341">
    <property type="component" value="Unassembled WGS sequence"/>
</dbReference>
<evidence type="ECO:0000259" key="9">
    <source>
        <dbReference type="Pfam" id="PF12704"/>
    </source>
</evidence>
<protein>
    <submittedName>
        <fullName evidence="10">Membrane protein</fullName>
    </submittedName>
</protein>
<feature type="transmembrane region" description="Helical" evidence="7">
    <location>
        <begin position="316"/>
        <end position="341"/>
    </location>
</feature>
<keyword evidence="2" id="KW-1003">Cell membrane</keyword>
<keyword evidence="11" id="KW-1185">Reference proteome</keyword>
<proteinExistence type="inferred from homology"/>
<feature type="domain" description="ABC3 transporter permease C-terminal" evidence="8">
    <location>
        <begin position="728"/>
        <end position="842"/>
    </location>
</feature>
<feature type="domain" description="MacB-like periplasmic core" evidence="9">
    <location>
        <begin position="17"/>
        <end position="240"/>
    </location>
</feature>
<feature type="transmembrane region" description="Helical" evidence="7">
    <location>
        <begin position="442"/>
        <end position="462"/>
    </location>
</feature>
<feature type="transmembrane region" description="Helical" evidence="7">
    <location>
        <begin position="268"/>
        <end position="295"/>
    </location>
</feature>
<dbReference type="RefSeq" id="WP_191277768.1">
    <property type="nucleotide sequence ID" value="NZ_BNAD01000001.1"/>
</dbReference>
<dbReference type="PANTHER" id="PTHR30572">
    <property type="entry name" value="MEMBRANE COMPONENT OF TRANSPORTER-RELATED"/>
    <property type="match status" value="1"/>
</dbReference>
<reference evidence="11" key="1">
    <citation type="journal article" date="2019" name="Int. J. Syst. Evol. Microbiol.">
        <title>The Global Catalogue of Microorganisms (GCM) 10K type strain sequencing project: providing services to taxonomists for standard genome sequencing and annotation.</title>
        <authorList>
            <consortium name="The Broad Institute Genomics Platform"/>
            <consortium name="The Broad Institute Genome Sequencing Center for Infectious Disease"/>
            <person name="Wu L."/>
            <person name="Ma J."/>
        </authorList>
    </citation>
    <scope>NUCLEOTIDE SEQUENCE [LARGE SCALE GENOMIC DNA]</scope>
    <source>
        <strain evidence="11">CGMCC 1.12791</strain>
    </source>
</reference>
<evidence type="ECO:0000313" key="10">
    <source>
        <dbReference type="EMBL" id="GHE15688.1"/>
    </source>
</evidence>
<keyword evidence="5 7" id="KW-0472">Membrane</keyword>
<evidence type="ECO:0000256" key="6">
    <source>
        <dbReference type="ARBA" id="ARBA00038076"/>
    </source>
</evidence>
<dbReference type="PANTHER" id="PTHR30572:SF4">
    <property type="entry name" value="ABC TRANSPORTER PERMEASE YTRF"/>
    <property type="match status" value="1"/>
</dbReference>
<name>A0ABQ3HE89_9ACTN</name>
<gene>
    <name evidence="10" type="ORF">GCM10011376_05080</name>
</gene>
<dbReference type="Pfam" id="PF12704">
    <property type="entry name" value="MacB_PCD"/>
    <property type="match status" value="2"/>
</dbReference>
<evidence type="ECO:0000256" key="4">
    <source>
        <dbReference type="ARBA" id="ARBA00022989"/>
    </source>
</evidence>
<sequence>MLRLTWRNLLARKVRLLMSTLAIVLGIGFLAGVMTFSTGLNATFDNIISGSTSDAVVRPAGELQGANAGVGTSQVVTPEDVERIGALPEVDDAVGSVDGVGSFLLGQDGKLVGGQGAPTLAFNYAPVENMAGESILELTAGDWPAEPGEITIDTSSAERGSYEVGDTVTMIVPTAETMREFTLVGTADFNGGGTAGATLVLLDTAEAQEIFLDGQDAFTSVALTGASGVSQTELADAAAAVAPDGFTAVTGDEVVEESQEQLGQFLDVISYFLVTFAVIAIVVGAFIIFNTFSILVSQRVRESALLRALGASKKQVTQSVLVEAFLMALVGATLGLLLGLGLSRLLASLFRTFGLDIAGEVLTLTPFTVVAGYVVGIVVTMVAAFVPARRAAKVPPVAAMRDDLVVQEKGMGRRLLLGTIAMVVGTALAVLGLLGAPGNDAIWIGVGAVIWVITTAVLAPVVGRPVLLACRTVFGRLFGTAGRLAGENALRNPRRTGATASALMIGLAVVSAVGVLASSLSATNDAIVDDEFRSDFLVQMPTFQGFPAQYGDRMAEVDGVDLVSRQQGTPVSVEVDGEPDQTFLVGVDDAFFEIYELGMVDGTDEISGRQALLNEGRADDLDAGVGDTVDISFPGGETIPVEVVGIFEDTPTTGGITVPLPVLEEAGLKRSDSALSIMVADGADRGAVKQDLEDVVAELPILSVQDKVEFKELISSQVNQLLSVIYGLLALAVVIAVIGIVNTLGLSVIERTREIGLLRAVGLSRRRLRRMITLESVAIAVLGAVLGMALGLVIGVVLRESLKEDLTELSLPLGSLGVFLVVAVVFGVLAAVVPAIRASRMKVLEAIATE</sequence>
<comment type="caution">
    <text evidence="10">The sequence shown here is derived from an EMBL/GenBank/DDBJ whole genome shotgun (WGS) entry which is preliminary data.</text>
</comment>
<dbReference type="InterPro" id="IPR025857">
    <property type="entry name" value="MacB_PCD"/>
</dbReference>
<keyword evidence="3 7" id="KW-0812">Transmembrane</keyword>
<comment type="similarity">
    <text evidence="6">Belongs to the ABC-4 integral membrane protein family.</text>
</comment>